<dbReference type="EMBL" id="JAIWYP010000002">
    <property type="protein sequence ID" value="KAH3873991.1"/>
    <property type="molecule type" value="Genomic_DNA"/>
</dbReference>
<reference evidence="1" key="1">
    <citation type="journal article" date="2019" name="bioRxiv">
        <title>The Genome of the Zebra Mussel, Dreissena polymorpha: A Resource for Invasive Species Research.</title>
        <authorList>
            <person name="McCartney M.A."/>
            <person name="Auch B."/>
            <person name="Kono T."/>
            <person name="Mallez S."/>
            <person name="Zhang Y."/>
            <person name="Obille A."/>
            <person name="Becker A."/>
            <person name="Abrahante J.E."/>
            <person name="Garbe J."/>
            <person name="Badalamenti J.P."/>
            <person name="Herman A."/>
            <person name="Mangelson H."/>
            <person name="Liachko I."/>
            <person name="Sullivan S."/>
            <person name="Sone E.D."/>
            <person name="Koren S."/>
            <person name="Silverstein K.A.T."/>
            <person name="Beckman K.B."/>
            <person name="Gohl D.M."/>
        </authorList>
    </citation>
    <scope>NUCLEOTIDE SEQUENCE</scope>
    <source>
        <strain evidence="1">Duluth1</strain>
        <tissue evidence="1">Whole animal</tissue>
    </source>
</reference>
<evidence type="ECO:0000313" key="1">
    <source>
        <dbReference type="EMBL" id="KAH3873991.1"/>
    </source>
</evidence>
<organism evidence="1 2">
    <name type="scientific">Dreissena polymorpha</name>
    <name type="common">Zebra mussel</name>
    <name type="synonym">Mytilus polymorpha</name>
    <dbReference type="NCBI Taxonomy" id="45954"/>
    <lineage>
        <taxon>Eukaryota</taxon>
        <taxon>Metazoa</taxon>
        <taxon>Spiralia</taxon>
        <taxon>Lophotrochozoa</taxon>
        <taxon>Mollusca</taxon>
        <taxon>Bivalvia</taxon>
        <taxon>Autobranchia</taxon>
        <taxon>Heteroconchia</taxon>
        <taxon>Euheterodonta</taxon>
        <taxon>Imparidentia</taxon>
        <taxon>Neoheterodontei</taxon>
        <taxon>Myida</taxon>
        <taxon>Dreissenoidea</taxon>
        <taxon>Dreissenidae</taxon>
        <taxon>Dreissena</taxon>
    </lineage>
</organism>
<reference evidence="1" key="2">
    <citation type="submission" date="2020-11" db="EMBL/GenBank/DDBJ databases">
        <authorList>
            <person name="McCartney M.A."/>
            <person name="Auch B."/>
            <person name="Kono T."/>
            <person name="Mallez S."/>
            <person name="Becker A."/>
            <person name="Gohl D.M."/>
            <person name="Silverstein K.A.T."/>
            <person name="Koren S."/>
            <person name="Bechman K.B."/>
            <person name="Herman A."/>
            <person name="Abrahante J.E."/>
            <person name="Garbe J."/>
        </authorList>
    </citation>
    <scope>NUCLEOTIDE SEQUENCE</scope>
    <source>
        <strain evidence="1">Duluth1</strain>
        <tissue evidence="1">Whole animal</tissue>
    </source>
</reference>
<gene>
    <name evidence="1" type="ORF">DPMN_037232</name>
</gene>
<sequence>MGITGKFECGMGDGDTVVEILFWQVQKTIGFLNVTATAKLIRPRSSERLSQIKVQRCEAETNKGENCRSAPAQSTSIDIELAQQPHESRLQEPQSRATLPLP</sequence>
<comment type="caution">
    <text evidence="1">The sequence shown here is derived from an EMBL/GenBank/DDBJ whole genome shotgun (WGS) entry which is preliminary data.</text>
</comment>
<name>A0A9D4RM54_DREPO</name>
<keyword evidence="2" id="KW-1185">Reference proteome</keyword>
<proteinExistence type="predicted"/>
<evidence type="ECO:0000313" key="2">
    <source>
        <dbReference type="Proteomes" id="UP000828390"/>
    </source>
</evidence>
<protein>
    <submittedName>
        <fullName evidence="1">Uncharacterized protein</fullName>
    </submittedName>
</protein>
<accession>A0A9D4RM54</accession>
<dbReference type="AlphaFoldDB" id="A0A9D4RM54"/>
<dbReference type="Proteomes" id="UP000828390">
    <property type="component" value="Unassembled WGS sequence"/>
</dbReference>